<feature type="coiled-coil region" evidence="1">
    <location>
        <begin position="26"/>
        <end position="98"/>
    </location>
</feature>
<name>A0A5N5SVA9_9CRUS</name>
<comment type="caution">
    <text evidence="3">The sequence shown here is derived from an EMBL/GenBank/DDBJ whole genome shotgun (WGS) entry which is preliminary data.</text>
</comment>
<organism evidence="3 4">
    <name type="scientific">Armadillidium nasatum</name>
    <dbReference type="NCBI Taxonomy" id="96803"/>
    <lineage>
        <taxon>Eukaryota</taxon>
        <taxon>Metazoa</taxon>
        <taxon>Ecdysozoa</taxon>
        <taxon>Arthropoda</taxon>
        <taxon>Crustacea</taxon>
        <taxon>Multicrustacea</taxon>
        <taxon>Malacostraca</taxon>
        <taxon>Eumalacostraca</taxon>
        <taxon>Peracarida</taxon>
        <taxon>Isopoda</taxon>
        <taxon>Oniscidea</taxon>
        <taxon>Crinocheta</taxon>
        <taxon>Armadillidiidae</taxon>
        <taxon>Armadillidium</taxon>
    </lineage>
</organism>
<gene>
    <name evidence="3" type="ORF">Anas_08704</name>
</gene>
<reference evidence="3 4" key="1">
    <citation type="journal article" date="2019" name="PLoS Biol.">
        <title>Sex chromosomes control vertical transmission of feminizing Wolbachia symbionts in an isopod.</title>
        <authorList>
            <person name="Becking T."/>
            <person name="Chebbi M.A."/>
            <person name="Giraud I."/>
            <person name="Moumen B."/>
            <person name="Laverre T."/>
            <person name="Caubet Y."/>
            <person name="Peccoud J."/>
            <person name="Gilbert C."/>
            <person name="Cordaux R."/>
        </authorList>
    </citation>
    <scope>NUCLEOTIDE SEQUENCE [LARGE SCALE GENOMIC DNA]</scope>
    <source>
        <strain evidence="3">ANa2</strain>
        <tissue evidence="3">Whole body excluding digestive tract and cuticle</tissue>
    </source>
</reference>
<keyword evidence="1" id="KW-0175">Coiled coil</keyword>
<sequence>MDSHSSDSEGEAPEEFSFKDSNKEVIDQKQLQKKELLSVKNELKRIRRLNHEKNMLQQEEKRKKLEELESKKLPEELLNSVKDSIEEVEENKIKKKRRKKKKVKVSKKFVSSVQDNVIVEVHPLSVENKRVKTLQSIAEDFKRKKITNNKAIKRMPSRELRSIKEKRIYGGKT</sequence>
<evidence type="ECO:0000256" key="2">
    <source>
        <dbReference type="SAM" id="MobiDB-lite"/>
    </source>
</evidence>
<protein>
    <submittedName>
        <fullName evidence="3">Uncharacterized protein</fullName>
    </submittedName>
</protein>
<dbReference type="Proteomes" id="UP000326759">
    <property type="component" value="Unassembled WGS sequence"/>
</dbReference>
<proteinExistence type="predicted"/>
<dbReference type="AlphaFoldDB" id="A0A5N5SVA9"/>
<evidence type="ECO:0000256" key="1">
    <source>
        <dbReference type="SAM" id="Coils"/>
    </source>
</evidence>
<evidence type="ECO:0000313" key="3">
    <source>
        <dbReference type="EMBL" id="KAB7497947.1"/>
    </source>
</evidence>
<accession>A0A5N5SVA9</accession>
<evidence type="ECO:0000313" key="4">
    <source>
        <dbReference type="Proteomes" id="UP000326759"/>
    </source>
</evidence>
<dbReference type="EMBL" id="SEYY01019739">
    <property type="protein sequence ID" value="KAB7497947.1"/>
    <property type="molecule type" value="Genomic_DNA"/>
</dbReference>
<feature type="region of interest" description="Disordered" evidence="2">
    <location>
        <begin position="1"/>
        <end position="23"/>
    </location>
</feature>
<keyword evidence="4" id="KW-1185">Reference proteome</keyword>